<feature type="signal peptide" evidence="1">
    <location>
        <begin position="1"/>
        <end position="21"/>
    </location>
</feature>
<sequence>MLRKNLFLVLAILWAVCHAQAQQLITLPEEPLPVRQDSFKIETVIDLRHFRDHIGVIQKGLGNKKVEINFPDGLASYVDQYLERNYSSTGEPLILIISDFWVGEETKALSEKGFVEATMTLCRRDTTGQLRALYTLSDRVQSGGMDVTAAHANRIRQWLTLFLGNVTTSDWKKNPGELYEIGVELNAEVASLHEMQTFPAGLYQNVGELLKAKPGIAAERLKISDFQDHKIKIKNLVDVVGKKRVFAYSDGQQLYMSSAQYQSRQMVHYFAPVRETGRFFLIEDYLGTQNPASNGMMVVGIGGGLIGGAIAGLAASQMNANAGEGFIIDFKTGKTYVCNDKGILEILEEFTEAKERYLGKKKRRSIAVWRSCIVYLNRLSYQKSANEFH</sequence>
<dbReference type="InterPro" id="IPR046693">
    <property type="entry name" value="DUF6563"/>
</dbReference>
<protein>
    <recommendedName>
        <fullName evidence="4">TPM domain-containing protein</fullName>
    </recommendedName>
</protein>
<dbReference type="EMBL" id="PTRA01000001">
    <property type="protein sequence ID" value="PQA60373.1"/>
    <property type="molecule type" value="Genomic_DNA"/>
</dbReference>
<comment type="caution">
    <text evidence="2">The sequence shown here is derived from an EMBL/GenBank/DDBJ whole genome shotgun (WGS) entry which is preliminary data.</text>
</comment>
<dbReference type="Pfam" id="PF20201">
    <property type="entry name" value="DUF6563"/>
    <property type="match status" value="1"/>
</dbReference>
<feature type="chain" id="PRO_5015504104" description="TPM domain-containing protein" evidence="1">
    <location>
        <begin position="22"/>
        <end position="389"/>
    </location>
</feature>
<name>A0A2S7IRM7_9BACT</name>
<organism evidence="2 3">
    <name type="scientific">Siphonobacter curvatus</name>
    <dbReference type="NCBI Taxonomy" id="2094562"/>
    <lineage>
        <taxon>Bacteria</taxon>
        <taxon>Pseudomonadati</taxon>
        <taxon>Bacteroidota</taxon>
        <taxon>Cytophagia</taxon>
        <taxon>Cytophagales</taxon>
        <taxon>Cytophagaceae</taxon>
        <taxon>Siphonobacter</taxon>
    </lineage>
</organism>
<evidence type="ECO:0000256" key="1">
    <source>
        <dbReference type="SAM" id="SignalP"/>
    </source>
</evidence>
<dbReference type="RefSeq" id="WP_104712596.1">
    <property type="nucleotide sequence ID" value="NZ_PTRA01000001.1"/>
</dbReference>
<dbReference type="AlphaFoldDB" id="A0A2S7IRM7"/>
<gene>
    <name evidence="2" type="ORF">C5O19_12370</name>
</gene>
<dbReference type="Proteomes" id="UP000239590">
    <property type="component" value="Unassembled WGS sequence"/>
</dbReference>
<evidence type="ECO:0000313" key="2">
    <source>
        <dbReference type="EMBL" id="PQA60373.1"/>
    </source>
</evidence>
<reference evidence="3" key="1">
    <citation type="submission" date="2018-02" db="EMBL/GenBank/DDBJ databases">
        <title>Genome sequencing of Solimonas sp. HR-BB.</title>
        <authorList>
            <person name="Lee Y."/>
            <person name="Jeon C.O."/>
        </authorList>
    </citation>
    <scope>NUCLEOTIDE SEQUENCE [LARGE SCALE GENOMIC DNA]</scope>
    <source>
        <strain evidence="3">HR-U</strain>
    </source>
</reference>
<keyword evidence="3" id="KW-1185">Reference proteome</keyword>
<accession>A0A2S7IRM7</accession>
<proteinExistence type="predicted"/>
<dbReference type="OrthoDB" id="942904at2"/>
<evidence type="ECO:0000313" key="3">
    <source>
        <dbReference type="Proteomes" id="UP000239590"/>
    </source>
</evidence>
<evidence type="ECO:0008006" key="4">
    <source>
        <dbReference type="Google" id="ProtNLM"/>
    </source>
</evidence>
<keyword evidence="1" id="KW-0732">Signal</keyword>